<dbReference type="SUPFAM" id="SSF52091">
    <property type="entry name" value="SpoIIaa-like"/>
    <property type="match status" value="1"/>
</dbReference>
<sequence>MTAKESRLVVQEDEGIVQIGFVDRNILEEASIQQIGDEIAALIEQQTNPRILISFDNVEHLSSAALGTLITVNNKVRQKGGQLRLANINPQIYEVFVITKLNKLFQIHDSTDKARASFK</sequence>
<dbReference type="PROSITE" id="PS50801">
    <property type="entry name" value="STAS"/>
    <property type="match status" value="1"/>
</dbReference>
<evidence type="ECO:0000259" key="1">
    <source>
        <dbReference type="PROSITE" id="PS50801"/>
    </source>
</evidence>
<dbReference type="PANTHER" id="PTHR33495">
    <property type="entry name" value="ANTI-SIGMA FACTOR ANTAGONIST TM_1081-RELATED-RELATED"/>
    <property type="match status" value="1"/>
</dbReference>
<dbReference type="InterPro" id="IPR002645">
    <property type="entry name" value="STAS_dom"/>
</dbReference>
<proteinExistence type="predicted"/>
<dbReference type="Gene3D" id="3.30.750.24">
    <property type="entry name" value="STAS domain"/>
    <property type="match status" value="1"/>
</dbReference>
<dbReference type="RefSeq" id="WP_425345344.1">
    <property type="nucleotide sequence ID" value="NZ_JBGUBD010000005.1"/>
</dbReference>
<organism evidence="2 3">
    <name type="scientific">Natronomicrosphaera hydrolytica</name>
    <dbReference type="NCBI Taxonomy" id="3242702"/>
    <lineage>
        <taxon>Bacteria</taxon>
        <taxon>Pseudomonadati</taxon>
        <taxon>Planctomycetota</taxon>
        <taxon>Phycisphaerae</taxon>
        <taxon>Phycisphaerales</taxon>
        <taxon>Phycisphaeraceae</taxon>
        <taxon>Natronomicrosphaera</taxon>
    </lineage>
</organism>
<keyword evidence="3" id="KW-1185">Reference proteome</keyword>
<dbReference type="Proteomes" id="UP001575105">
    <property type="component" value="Unassembled WGS sequence"/>
</dbReference>
<name>A0ABV4U4F4_9BACT</name>
<dbReference type="Pfam" id="PF01740">
    <property type="entry name" value="STAS"/>
    <property type="match status" value="1"/>
</dbReference>
<feature type="domain" description="STAS" evidence="1">
    <location>
        <begin position="27"/>
        <end position="118"/>
    </location>
</feature>
<dbReference type="PANTHER" id="PTHR33495:SF2">
    <property type="entry name" value="ANTI-SIGMA FACTOR ANTAGONIST TM_1081-RELATED"/>
    <property type="match status" value="1"/>
</dbReference>
<gene>
    <name evidence="2" type="ORF">ACERK3_08915</name>
</gene>
<accession>A0ABV4U4F4</accession>
<reference evidence="2 3" key="1">
    <citation type="submission" date="2024-08" db="EMBL/GenBank/DDBJ databases">
        <title>Whole-genome sequencing of halo(alkali)philic microorganisms from hypersaline lakes.</title>
        <authorList>
            <person name="Sorokin D.Y."/>
            <person name="Merkel A.Y."/>
            <person name="Messina E."/>
            <person name="Yakimov M."/>
        </authorList>
    </citation>
    <scope>NUCLEOTIDE SEQUENCE [LARGE SCALE GENOMIC DNA]</scope>
    <source>
        <strain evidence="2 3">AB-hyl4</strain>
    </source>
</reference>
<dbReference type="EMBL" id="JBGUBD010000005">
    <property type="protein sequence ID" value="MFA9478416.1"/>
    <property type="molecule type" value="Genomic_DNA"/>
</dbReference>
<protein>
    <submittedName>
        <fullName evidence="2">STAS domain-containing protein</fullName>
    </submittedName>
</protein>
<dbReference type="InterPro" id="IPR036513">
    <property type="entry name" value="STAS_dom_sf"/>
</dbReference>
<comment type="caution">
    <text evidence="2">The sequence shown here is derived from an EMBL/GenBank/DDBJ whole genome shotgun (WGS) entry which is preliminary data.</text>
</comment>
<dbReference type="CDD" id="cd07043">
    <property type="entry name" value="STAS_anti-anti-sigma_factors"/>
    <property type="match status" value="1"/>
</dbReference>
<evidence type="ECO:0000313" key="3">
    <source>
        <dbReference type="Proteomes" id="UP001575105"/>
    </source>
</evidence>
<evidence type="ECO:0000313" key="2">
    <source>
        <dbReference type="EMBL" id="MFA9478416.1"/>
    </source>
</evidence>